<dbReference type="Gene3D" id="3.90.550.10">
    <property type="entry name" value="Spore Coat Polysaccharide Biosynthesis Protein SpsA, Chain A"/>
    <property type="match status" value="1"/>
</dbReference>
<protein>
    <submittedName>
        <fullName evidence="1">Acylneuraminate cytidylyltransferase family protein</fullName>
        <ecNumber evidence="1">2.7.7.-</ecNumber>
    </submittedName>
</protein>
<dbReference type="InterPro" id="IPR050793">
    <property type="entry name" value="CMP-NeuNAc_synthase"/>
</dbReference>
<dbReference type="CDD" id="cd02513">
    <property type="entry name" value="CMP-NeuAc_Synthase"/>
    <property type="match status" value="1"/>
</dbReference>
<dbReference type="SUPFAM" id="SSF53448">
    <property type="entry name" value="Nucleotide-diphospho-sugar transferases"/>
    <property type="match status" value="1"/>
</dbReference>
<proteinExistence type="predicted"/>
<dbReference type="EC" id="2.7.7.-" evidence="1"/>
<dbReference type="GO" id="GO:0016779">
    <property type="term" value="F:nucleotidyltransferase activity"/>
    <property type="evidence" value="ECO:0007669"/>
    <property type="project" value="UniProtKB-KW"/>
</dbReference>
<gene>
    <name evidence="1" type="ORF">V6X64_08405</name>
</gene>
<evidence type="ECO:0000313" key="1">
    <source>
        <dbReference type="EMBL" id="MEX0387009.1"/>
    </source>
</evidence>
<keyword evidence="2" id="KW-1185">Reference proteome</keyword>
<name>A0ABV3SBA4_9GAMM</name>
<dbReference type="PANTHER" id="PTHR21485">
    <property type="entry name" value="HAD SUPERFAMILY MEMBERS CMAS AND KDSC"/>
    <property type="match status" value="1"/>
</dbReference>
<dbReference type="PANTHER" id="PTHR21485:SF6">
    <property type="entry name" value="N-ACYLNEURAMINATE CYTIDYLYLTRANSFERASE-RELATED"/>
    <property type="match status" value="1"/>
</dbReference>
<keyword evidence="1" id="KW-0548">Nucleotidyltransferase</keyword>
<evidence type="ECO:0000313" key="2">
    <source>
        <dbReference type="Proteomes" id="UP001556653"/>
    </source>
</evidence>
<dbReference type="EMBL" id="JBAKFJ010000001">
    <property type="protein sequence ID" value="MEX0387009.1"/>
    <property type="molecule type" value="Genomic_DNA"/>
</dbReference>
<dbReference type="Pfam" id="PF02348">
    <property type="entry name" value="CTP_transf_3"/>
    <property type="match status" value="1"/>
</dbReference>
<dbReference type="Proteomes" id="UP001556653">
    <property type="component" value="Unassembled WGS sequence"/>
</dbReference>
<dbReference type="InterPro" id="IPR003329">
    <property type="entry name" value="Cytidylyl_trans"/>
</dbReference>
<sequence length="229" mass="25098">MKGYTAVIPMRAGSKGCPGKNERIFAGKPLYQHTFDQARSAGITDIVITTDITGLASQTLGDDIRILRRPAHLALDETSMDAVLSHFVDSPLCGTDRIILLQVTSPLRKVEDIHKAVDLYETGDFDLVLSASAADRTVLKHGMSHGNEFLPLATASYCFSNRAQLPPVYKPDGGVFIFGMRWFGKHRTLGAGRIGLIESAFQPPMDIDTEEDFRNAEALFEAEDRTGGR</sequence>
<keyword evidence="1" id="KW-0808">Transferase</keyword>
<accession>A0ABV3SBA4</accession>
<organism evidence="1 2">
    <name type="scientific">Spiribacter onubensis</name>
    <dbReference type="NCBI Taxonomy" id="3122420"/>
    <lineage>
        <taxon>Bacteria</taxon>
        <taxon>Pseudomonadati</taxon>
        <taxon>Pseudomonadota</taxon>
        <taxon>Gammaproteobacteria</taxon>
        <taxon>Chromatiales</taxon>
        <taxon>Ectothiorhodospiraceae</taxon>
        <taxon>Spiribacter</taxon>
    </lineage>
</organism>
<dbReference type="RefSeq" id="WP_367967516.1">
    <property type="nucleotide sequence ID" value="NZ_JBAKFJ010000001.1"/>
</dbReference>
<dbReference type="InterPro" id="IPR029044">
    <property type="entry name" value="Nucleotide-diphossugar_trans"/>
</dbReference>
<comment type="caution">
    <text evidence="1">The sequence shown here is derived from an EMBL/GenBank/DDBJ whole genome shotgun (WGS) entry which is preliminary data.</text>
</comment>
<reference evidence="1 2" key="1">
    <citation type="submission" date="2024-02" db="EMBL/GenBank/DDBJ databases">
        <title>New especies of Spiribacter isolated from saline water.</title>
        <authorList>
            <person name="Leon M.J."/>
            <person name="De La Haba R."/>
            <person name="Sanchez-Porro C."/>
            <person name="Ventosa A."/>
        </authorList>
    </citation>
    <scope>NUCLEOTIDE SEQUENCE [LARGE SCALE GENOMIC DNA]</scope>
    <source>
        <strain evidence="2">ag22IC4-227</strain>
    </source>
</reference>